<accession>C0PEM6</accession>
<name>C0PEM6_MAIZE</name>
<protein>
    <submittedName>
        <fullName evidence="2">Uncharacterized protein</fullName>
    </submittedName>
</protein>
<feature type="compositionally biased region" description="Low complexity" evidence="1">
    <location>
        <begin position="168"/>
        <end position="182"/>
    </location>
</feature>
<feature type="region of interest" description="Disordered" evidence="1">
    <location>
        <begin position="97"/>
        <end position="141"/>
    </location>
</feature>
<dbReference type="EMBL" id="BT066745">
    <property type="protein sequence ID" value="ACN33642.1"/>
    <property type="molecule type" value="mRNA"/>
</dbReference>
<evidence type="ECO:0000313" key="2">
    <source>
        <dbReference type="EMBL" id="ACN33642.1"/>
    </source>
</evidence>
<evidence type="ECO:0000256" key="1">
    <source>
        <dbReference type="SAM" id="MobiDB-lite"/>
    </source>
</evidence>
<reference evidence="2" key="1">
    <citation type="journal article" date="2009" name="PLoS Genet.">
        <title>Sequencing, mapping, and analysis of 27,455 maize full-length cDNAs.</title>
        <authorList>
            <person name="Soderlund C."/>
            <person name="Descour A."/>
            <person name="Kudrna D."/>
            <person name="Bomhoff M."/>
            <person name="Boyd L."/>
            <person name="Currie J."/>
            <person name="Angelova A."/>
            <person name="Collura K."/>
            <person name="Wissotski M."/>
            <person name="Ashley E."/>
            <person name="Morrow D."/>
            <person name="Fernandes J."/>
            <person name="Walbot V."/>
            <person name="Yu Y."/>
        </authorList>
    </citation>
    <scope>NUCLEOTIDE SEQUENCE</scope>
    <source>
        <strain evidence="2">B73</strain>
    </source>
</reference>
<proteinExistence type="evidence at transcript level"/>
<feature type="region of interest" description="Disordered" evidence="1">
    <location>
        <begin position="167"/>
        <end position="216"/>
    </location>
</feature>
<organism evidence="2">
    <name type="scientific">Zea mays</name>
    <name type="common">Maize</name>
    <dbReference type="NCBI Taxonomy" id="4577"/>
    <lineage>
        <taxon>Eukaryota</taxon>
        <taxon>Viridiplantae</taxon>
        <taxon>Streptophyta</taxon>
        <taxon>Embryophyta</taxon>
        <taxon>Tracheophyta</taxon>
        <taxon>Spermatophyta</taxon>
        <taxon>Magnoliopsida</taxon>
        <taxon>Liliopsida</taxon>
        <taxon>Poales</taxon>
        <taxon>Poaceae</taxon>
        <taxon>PACMAD clade</taxon>
        <taxon>Panicoideae</taxon>
        <taxon>Andropogonodae</taxon>
        <taxon>Andropogoneae</taxon>
        <taxon>Tripsacinae</taxon>
        <taxon>Zea</taxon>
    </lineage>
</organism>
<sequence length="216" mass="22652">MPGICNPPSPSPLPAPAPPTLRVSVMPGIHLLSPISPVRTLSLLPKLLTGSRSRQGINRDLISFLRWVHLPPWERSSRPTSRPSLPHAMMMSKTTPQALHDGDEPVDTASPATSPDGDATKQQDCASSATPHSPPPAAATAGCWSTLSSVARRPAATASWLLATPSHAWPSPASCRSRSSRSAPRRRARSSSASAARSRASAARPTAGSRSSIMAT</sequence>
<dbReference type="AlphaFoldDB" id="C0PEM6"/>
<feature type="compositionally biased region" description="Low complexity" evidence="1">
    <location>
        <begin position="190"/>
        <end position="216"/>
    </location>
</feature>